<dbReference type="InterPro" id="IPR051814">
    <property type="entry name" value="NAD(P)H-dep_FMN_reductase"/>
</dbReference>
<keyword evidence="3" id="KW-0288">FMN</keyword>
<dbReference type="Proteomes" id="UP001204851">
    <property type="component" value="Unassembled WGS sequence"/>
</dbReference>
<evidence type="ECO:0000259" key="5">
    <source>
        <dbReference type="Pfam" id="PF03358"/>
    </source>
</evidence>
<evidence type="ECO:0000256" key="1">
    <source>
        <dbReference type="ARBA" id="ARBA00005990"/>
    </source>
</evidence>
<name>A0ABT1BR43_9BURK</name>
<accession>A0ABT1BR43</accession>
<evidence type="ECO:0000313" key="7">
    <source>
        <dbReference type="Proteomes" id="UP001204851"/>
    </source>
</evidence>
<dbReference type="Gene3D" id="3.40.50.360">
    <property type="match status" value="1"/>
</dbReference>
<feature type="domain" description="NADPH-dependent FMN reductase-like" evidence="5">
    <location>
        <begin position="1"/>
        <end position="139"/>
    </location>
</feature>
<evidence type="ECO:0000256" key="4">
    <source>
        <dbReference type="ARBA" id="ARBA00023002"/>
    </source>
</evidence>
<dbReference type="RefSeq" id="WP_252771472.1">
    <property type="nucleotide sequence ID" value="NZ_JAMXMC010000012.1"/>
</dbReference>
<organism evidence="6 7">
    <name type="scientific">Ideonella oryzae</name>
    <dbReference type="NCBI Taxonomy" id="2937441"/>
    <lineage>
        <taxon>Bacteria</taxon>
        <taxon>Pseudomonadati</taxon>
        <taxon>Pseudomonadota</taxon>
        <taxon>Betaproteobacteria</taxon>
        <taxon>Burkholderiales</taxon>
        <taxon>Sphaerotilaceae</taxon>
        <taxon>Ideonella</taxon>
    </lineage>
</organism>
<protein>
    <submittedName>
        <fullName evidence="6">NADPH-dependent FMN reductase</fullName>
        <ecNumber evidence="6">1.5.1.38</ecNumber>
    </submittedName>
</protein>
<dbReference type="PANTHER" id="PTHR43408">
    <property type="entry name" value="FMN REDUCTASE (NADPH)"/>
    <property type="match status" value="1"/>
</dbReference>
<dbReference type="SUPFAM" id="SSF52218">
    <property type="entry name" value="Flavoproteins"/>
    <property type="match status" value="1"/>
</dbReference>
<gene>
    <name evidence="6" type="primary">ssuE</name>
    <name evidence="6" type="ORF">M0L44_18510</name>
</gene>
<evidence type="ECO:0000256" key="3">
    <source>
        <dbReference type="ARBA" id="ARBA00022643"/>
    </source>
</evidence>
<dbReference type="NCBIfam" id="TIGR03567">
    <property type="entry name" value="FMN_reduc_SsuE"/>
    <property type="match status" value="1"/>
</dbReference>
<keyword evidence="4 6" id="KW-0560">Oxidoreductase</keyword>
<reference evidence="6 7" key="1">
    <citation type="submission" date="2022-06" db="EMBL/GenBank/DDBJ databases">
        <title>Ideonella sp. NS12-5 Genome sequencing and assembly.</title>
        <authorList>
            <person name="Jung Y."/>
        </authorList>
    </citation>
    <scope>NUCLEOTIDE SEQUENCE [LARGE SCALE GENOMIC DNA]</scope>
    <source>
        <strain evidence="6 7">NS12-5</strain>
    </source>
</reference>
<dbReference type="Pfam" id="PF03358">
    <property type="entry name" value="FMN_red"/>
    <property type="match status" value="1"/>
</dbReference>
<dbReference type="EC" id="1.5.1.38" evidence="6"/>
<sequence length="179" mass="18594">MNIVGIAGSPTRPSRSTALLRQALAQLEAIGGHSRLIEVAELPAQAILRAEFRDPSLVAAVEAVQAADVVVVATPIYKAAYSGVLKAFLDLLPQDGLEGKQVLVLGTGGSIAHLLALDYALKPVLSALGARHILDVVYAEDAQFVRGEQGHQPADAVLQRLARALAPLTADTPALALAA</sequence>
<keyword evidence="7" id="KW-1185">Reference proteome</keyword>
<keyword evidence="2" id="KW-0285">Flavoprotein</keyword>
<dbReference type="InterPro" id="IPR029039">
    <property type="entry name" value="Flavoprotein-like_sf"/>
</dbReference>
<dbReference type="PANTHER" id="PTHR43408:SF1">
    <property type="entry name" value="FMN REDUCTASE (NADPH)"/>
    <property type="match status" value="1"/>
</dbReference>
<evidence type="ECO:0000256" key="2">
    <source>
        <dbReference type="ARBA" id="ARBA00022630"/>
    </source>
</evidence>
<dbReference type="GO" id="GO:0052873">
    <property type="term" value="F:FMN reductase (NADPH) activity"/>
    <property type="evidence" value="ECO:0007669"/>
    <property type="project" value="UniProtKB-EC"/>
</dbReference>
<proteinExistence type="inferred from homology"/>
<comment type="similarity">
    <text evidence="1">Belongs to the SsuE family.</text>
</comment>
<comment type="caution">
    <text evidence="6">The sequence shown here is derived from an EMBL/GenBank/DDBJ whole genome shotgun (WGS) entry which is preliminary data.</text>
</comment>
<dbReference type="EMBL" id="JAMXMC010000012">
    <property type="protein sequence ID" value="MCO5978693.1"/>
    <property type="molecule type" value="Genomic_DNA"/>
</dbReference>
<evidence type="ECO:0000313" key="6">
    <source>
        <dbReference type="EMBL" id="MCO5978693.1"/>
    </source>
</evidence>
<dbReference type="InterPro" id="IPR005025">
    <property type="entry name" value="FMN_Rdtase-like_dom"/>
</dbReference>
<dbReference type="InterPro" id="IPR020048">
    <property type="entry name" value="NADPH-dep_FMN_reduc_SsuE"/>
</dbReference>